<evidence type="ECO:0008006" key="4">
    <source>
        <dbReference type="Google" id="ProtNLM"/>
    </source>
</evidence>
<keyword evidence="1" id="KW-1133">Transmembrane helix</keyword>
<name>A0A1A3N422_MYCAS</name>
<keyword evidence="1" id="KW-0472">Membrane</keyword>
<keyword evidence="1" id="KW-0812">Transmembrane</keyword>
<feature type="transmembrane region" description="Helical" evidence="1">
    <location>
        <begin position="20"/>
        <end position="43"/>
    </location>
</feature>
<keyword evidence="3" id="KW-1185">Reference proteome</keyword>
<proteinExistence type="predicted"/>
<reference evidence="2 3" key="1">
    <citation type="submission" date="2016-06" db="EMBL/GenBank/DDBJ databases">
        <authorList>
            <person name="Kjaerup R.B."/>
            <person name="Dalgaard T.S."/>
            <person name="Juul-Madsen H.R."/>
        </authorList>
    </citation>
    <scope>NUCLEOTIDE SEQUENCE [LARGE SCALE GENOMIC DNA]</scope>
    <source>
        <strain evidence="2 3">1245139.5</strain>
    </source>
</reference>
<evidence type="ECO:0000256" key="1">
    <source>
        <dbReference type="SAM" id="Phobius"/>
    </source>
</evidence>
<organism evidence="2 3">
    <name type="scientific">Mycobacterium asiaticum</name>
    <dbReference type="NCBI Taxonomy" id="1790"/>
    <lineage>
        <taxon>Bacteria</taxon>
        <taxon>Bacillati</taxon>
        <taxon>Actinomycetota</taxon>
        <taxon>Actinomycetes</taxon>
        <taxon>Mycobacteriales</taxon>
        <taxon>Mycobacteriaceae</taxon>
        <taxon>Mycobacterium</taxon>
    </lineage>
</organism>
<comment type="caution">
    <text evidence="2">The sequence shown here is derived from an EMBL/GenBank/DDBJ whole genome shotgun (WGS) entry which is preliminary data.</text>
</comment>
<sequence>MTVSARHRLIEQSNFRLPGVGAAFSASLLAVALFAVIFSGTLFTPTGPDNGPDAAPPNAVPPATEQVSQEGTLVAVSSASLTARSADGYTRTYVVTPDTLAITKGGSAPITNAPMFSINDEVAIVGTISNGTAMVTAVAHRGLGHGDARPMDYLAAAAN</sequence>
<dbReference type="AlphaFoldDB" id="A0A1A3N422"/>
<gene>
    <name evidence="2" type="ORF">A5636_24050</name>
</gene>
<evidence type="ECO:0000313" key="3">
    <source>
        <dbReference type="Proteomes" id="UP000093629"/>
    </source>
</evidence>
<evidence type="ECO:0000313" key="2">
    <source>
        <dbReference type="EMBL" id="OBK16893.1"/>
    </source>
</evidence>
<accession>A0A1A3N422</accession>
<dbReference type="EMBL" id="LZLQ01000058">
    <property type="protein sequence ID" value="OBK16893.1"/>
    <property type="molecule type" value="Genomic_DNA"/>
</dbReference>
<protein>
    <recommendedName>
        <fullName evidence="4">DUF5666 domain-containing protein</fullName>
    </recommendedName>
</protein>
<dbReference type="Proteomes" id="UP000093629">
    <property type="component" value="Unassembled WGS sequence"/>
</dbReference>